<proteinExistence type="predicted"/>
<organism evidence="2">
    <name type="scientific">Anguilla anguilla</name>
    <name type="common">European freshwater eel</name>
    <name type="synonym">Muraena anguilla</name>
    <dbReference type="NCBI Taxonomy" id="7936"/>
    <lineage>
        <taxon>Eukaryota</taxon>
        <taxon>Metazoa</taxon>
        <taxon>Chordata</taxon>
        <taxon>Craniata</taxon>
        <taxon>Vertebrata</taxon>
        <taxon>Euteleostomi</taxon>
        <taxon>Actinopterygii</taxon>
        <taxon>Neopterygii</taxon>
        <taxon>Teleostei</taxon>
        <taxon>Anguilliformes</taxon>
        <taxon>Anguillidae</taxon>
        <taxon>Anguilla</taxon>
    </lineage>
</organism>
<evidence type="ECO:0000256" key="1">
    <source>
        <dbReference type="SAM" id="MobiDB-lite"/>
    </source>
</evidence>
<dbReference type="AlphaFoldDB" id="A0A0E9S082"/>
<protein>
    <submittedName>
        <fullName evidence="2">Uncharacterized protein</fullName>
    </submittedName>
</protein>
<dbReference type="EMBL" id="GBXM01074527">
    <property type="protein sequence ID" value="JAH34050.1"/>
    <property type="molecule type" value="Transcribed_RNA"/>
</dbReference>
<evidence type="ECO:0000313" key="2">
    <source>
        <dbReference type="EMBL" id="JAH34050.1"/>
    </source>
</evidence>
<sequence length="34" mass="4156">MEKTKEEIRREKDKMAVMETDSKRTEEIEQARKT</sequence>
<name>A0A0E9S082_ANGAN</name>
<reference evidence="2" key="1">
    <citation type="submission" date="2014-11" db="EMBL/GenBank/DDBJ databases">
        <authorList>
            <person name="Amaro Gonzalez C."/>
        </authorList>
    </citation>
    <scope>NUCLEOTIDE SEQUENCE</scope>
</reference>
<feature type="region of interest" description="Disordered" evidence="1">
    <location>
        <begin position="1"/>
        <end position="34"/>
    </location>
</feature>
<accession>A0A0E9S082</accession>
<reference evidence="2" key="2">
    <citation type="journal article" date="2015" name="Fish Shellfish Immunol.">
        <title>Early steps in the European eel (Anguilla anguilla)-Vibrio vulnificus interaction in the gills: Role of the RtxA13 toxin.</title>
        <authorList>
            <person name="Callol A."/>
            <person name="Pajuelo D."/>
            <person name="Ebbesson L."/>
            <person name="Teles M."/>
            <person name="MacKenzie S."/>
            <person name="Amaro C."/>
        </authorList>
    </citation>
    <scope>NUCLEOTIDE SEQUENCE</scope>
</reference>